<sequence length="377" mass="41504">MLNDLVCIDDLEKRAYKLLPKSARDYYLSGSDSEETLRRNIYAFKKFLVRPFCLRNVSSVDLSTSFNLGKETMTFPCPIGLAPTAFHKLASGDGEISTVRAASKANLPMICSTLGTVSATDIAKQSFPNTILWFQLYIFKDREVTKKLIKKVKAAGFKALVLTVDTPVFAKRRTEARNNFQLPSHLELANFKGEESEMEQAKTGQSGLQFYSQNYFDASLTWDDLRWLIEYSQMPVIVKGILRSDDAELAIKSGASAIYVSNHGGRQMNSAISTIEALAGIVEEVRKSDKHIPIFFDSGVRTGLDILKAVVLGADLVLVGRPVLYGLTCGGEAGVTHALNILKSEFEVAMKLAGVTSIAEARASKQLLIKEDIVSKI</sequence>
<dbReference type="WBParaSite" id="RSKR_0001173300.1">
    <property type="protein sequence ID" value="RSKR_0001173300.1"/>
    <property type="gene ID" value="RSKR_0001173300"/>
</dbReference>
<dbReference type="Proteomes" id="UP000095286">
    <property type="component" value="Unplaced"/>
</dbReference>
<accession>A0AC35UIQ1</accession>
<evidence type="ECO:0000313" key="1">
    <source>
        <dbReference type="Proteomes" id="UP000095286"/>
    </source>
</evidence>
<organism evidence="1 2">
    <name type="scientific">Rhabditophanes sp. KR3021</name>
    <dbReference type="NCBI Taxonomy" id="114890"/>
    <lineage>
        <taxon>Eukaryota</taxon>
        <taxon>Metazoa</taxon>
        <taxon>Ecdysozoa</taxon>
        <taxon>Nematoda</taxon>
        <taxon>Chromadorea</taxon>
        <taxon>Rhabditida</taxon>
        <taxon>Tylenchina</taxon>
        <taxon>Panagrolaimomorpha</taxon>
        <taxon>Strongyloidoidea</taxon>
        <taxon>Alloionematidae</taxon>
        <taxon>Rhabditophanes</taxon>
    </lineage>
</organism>
<protein>
    <submittedName>
        <fullName evidence="2">FMN hydroxy acid dehydrogenase domain-containing protein</fullName>
    </submittedName>
</protein>
<reference evidence="2" key="1">
    <citation type="submission" date="2016-11" db="UniProtKB">
        <authorList>
            <consortium name="WormBaseParasite"/>
        </authorList>
    </citation>
    <scope>IDENTIFICATION</scope>
    <source>
        <strain evidence="2">KR3021</strain>
    </source>
</reference>
<evidence type="ECO:0000313" key="2">
    <source>
        <dbReference type="WBParaSite" id="RSKR_0001173300.1"/>
    </source>
</evidence>
<proteinExistence type="predicted"/>
<name>A0AC35UIQ1_9BILA</name>